<name>A0ABV0P2H0_9TELE</name>
<reference evidence="2 3" key="1">
    <citation type="submission" date="2021-06" db="EMBL/GenBank/DDBJ databases">
        <authorList>
            <person name="Palmer J.M."/>
        </authorList>
    </citation>
    <scope>NUCLEOTIDE SEQUENCE [LARGE SCALE GENOMIC DNA]</scope>
    <source>
        <strain evidence="2 3">GA_2019</strain>
        <tissue evidence="2">Muscle</tissue>
    </source>
</reference>
<feature type="compositionally biased region" description="Basic and acidic residues" evidence="1">
    <location>
        <begin position="101"/>
        <end position="115"/>
    </location>
</feature>
<sequence length="158" mass="17913">MDKSWSRALHFSFQCTTLTSPRKRKRFIAFDWKLESDVNGSCVHRHPERERRVVLAQKRSEAAVVTDVKPTTRYFEGSVLKSAGGIMEAFLKGATFQTSRPQKDKTTEPAAEKKAKAVPWVEKYRPRCVDEVAFQEEVVAVLKKSLEGADVRVSHTSS</sequence>
<dbReference type="EMBL" id="JAHRIO010056620">
    <property type="protein sequence ID" value="MEQ2176923.1"/>
    <property type="molecule type" value="Genomic_DNA"/>
</dbReference>
<evidence type="ECO:0000256" key="1">
    <source>
        <dbReference type="SAM" id="MobiDB-lite"/>
    </source>
</evidence>
<keyword evidence="3" id="KW-1185">Reference proteome</keyword>
<feature type="region of interest" description="Disordered" evidence="1">
    <location>
        <begin position="97"/>
        <end position="116"/>
    </location>
</feature>
<evidence type="ECO:0000313" key="3">
    <source>
        <dbReference type="Proteomes" id="UP001476798"/>
    </source>
</evidence>
<comment type="caution">
    <text evidence="2">The sequence shown here is derived from an EMBL/GenBank/DDBJ whole genome shotgun (WGS) entry which is preliminary data.</text>
</comment>
<dbReference type="Proteomes" id="UP001476798">
    <property type="component" value="Unassembled WGS sequence"/>
</dbReference>
<protein>
    <submittedName>
        <fullName evidence="2">Uncharacterized protein</fullName>
    </submittedName>
</protein>
<organism evidence="2 3">
    <name type="scientific">Goodea atripinnis</name>
    <dbReference type="NCBI Taxonomy" id="208336"/>
    <lineage>
        <taxon>Eukaryota</taxon>
        <taxon>Metazoa</taxon>
        <taxon>Chordata</taxon>
        <taxon>Craniata</taxon>
        <taxon>Vertebrata</taxon>
        <taxon>Euteleostomi</taxon>
        <taxon>Actinopterygii</taxon>
        <taxon>Neopterygii</taxon>
        <taxon>Teleostei</taxon>
        <taxon>Neoteleostei</taxon>
        <taxon>Acanthomorphata</taxon>
        <taxon>Ovalentaria</taxon>
        <taxon>Atherinomorphae</taxon>
        <taxon>Cyprinodontiformes</taxon>
        <taxon>Goodeidae</taxon>
        <taxon>Goodea</taxon>
    </lineage>
</organism>
<proteinExistence type="predicted"/>
<accession>A0ABV0P2H0</accession>
<gene>
    <name evidence="2" type="ORF">GOODEAATRI_033151</name>
</gene>
<evidence type="ECO:0000313" key="2">
    <source>
        <dbReference type="EMBL" id="MEQ2176923.1"/>
    </source>
</evidence>